<accession>A0A158K1Z8</accession>
<reference evidence="2 3" key="1">
    <citation type="submission" date="2016-01" db="EMBL/GenBank/DDBJ databases">
        <authorList>
            <person name="Oliw E.H."/>
        </authorList>
    </citation>
    <scope>NUCLEOTIDE SEQUENCE [LARGE SCALE GENOMIC DNA]</scope>
    <source>
        <strain evidence="2">LMG 27134</strain>
    </source>
</reference>
<protein>
    <submittedName>
        <fullName evidence="2">Uncharacterized protein</fullName>
    </submittedName>
</protein>
<proteinExistence type="predicted"/>
<gene>
    <name evidence="2" type="ORF">AWB69_09211</name>
</gene>
<dbReference type="EMBL" id="FCOK02000161">
    <property type="protein sequence ID" value="SAL74550.1"/>
    <property type="molecule type" value="Genomic_DNA"/>
</dbReference>
<evidence type="ECO:0000256" key="1">
    <source>
        <dbReference type="SAM" id="MobiDB-lite"/>
    </source>
</evidence>
<dbReference type="OrthoDB" id="8913826at2"/>
<evidence type="ECO:0000313" key="3">
    <source>
        <dbReference type="Proteomes" id="UP000054683"/>
    </source>
</evidence>
<sequence>MSIDKKLVQIAQGRYADARLAENESGASGSIQHPFGNDPNLTVARVDMNDTTSAALLNISNLDATTKQRMPTIVDFNFLPDMGRMNGNWPLAGETGSSRVQLAPAGVKPQ</sequence>
<evidence type="ECO:0000313" key="2">
    <source>
        <dbReference type="EMBL" id="SAL74550.1"/>
    </source>
</evidence>
<dbReference type="RefSeq" id="WP_062093170.1">
    <property type="nucleotide sequence ID" value="NZ_FCOK02000161.1"/>
</dbReference>
<dbReference type="AlphaFoldDB" id="A0A158K1Z8"/>
<dbReference type="Proteomes" id="UP000054683">
    <property type="component" value="Unassembled WGS sequence"/>
</dbReference>
<organism evidence="2 3">
    <name type="scientific">Caballeronia udeis</name>
    <dbReference type="NCBI Taxonomy" id="1232866"/>
    <lineage>
        <taxon>Bacteria</taxon>
        <taxon>Pseudomonadati</taxon>
        <taxon>Pseudomonadota</taxon>
        <taxon>Betaproteobacteria</taxon>
        <taxon>Burkholderiales</taxon>
        <taxon>Burkholderiaceae</taxon>
        <taxon>Caballeronia</taxon>
    </lineage>
</organism>
<name>A0A158K1Z8_9BURK</name>
<feature type="region of interest" description="Disordered" evidence="1">
    <location>
        <begin position="89"/>
        <end position="110"/>
    </location>
</feature>